<dbReference type="Pfam" id="PF11912">
    <property type="entry name" value="CfaA_B_C"/>
    <property type="match status" value="1"/>
</dbReference>
<feature type="chain" id="PRO_5004249145" description="Transmembrane protein" evidence="1">
    <location>
        <begin position="20"/>
        <end position="237"/>
    </location>
</feature>
<evidence type="ECO:0000256" key="1">
    <source>
        <dbReference type="SAM" id="SignalP"/>
    </source>
</evidence>
<organism evidence="2 3">
    <name type="scientific">Dictyostelium discoideum</name>
    <name type="common">Social amoeba</name>
    <dbReference type="NCBI Taxonomy" id="44689"/>
    <lineage>
        <taxon>Eukaryota</taxon>
        <taxon>Amoebozoa</taxon>
        <taxon>Evosea</taxon>
        <taxon>Eumycetozoa</taxon>
        <taxon>Dictyostelia</taxon>
        <taxon>Dictyosteliales</taxon>
        <taxon>Dictyosteliaceae</taxon>
        <taxon>Dictyostelium</taxon>
    </lineage>
</organism>
<reference evidence="2 3" key="1">
    <citation type="journal article" date="2005" name="Nature">
        <title>The genome of the social amoeba Dictyostelium discoideum.</title>
        <authorList>
            <consortium name="The Dictyostelium discoideum Sequencing Consortium"/>
            <person name="Eichinger L."/>
            <person name="Pachebat J.A."/>
            <person name="Glockner G."/>
            <person name="Rajandream M.A."/>
            <person name="Sucgang R."/>
            <person name="Berriman M."/>
            <person name="Song J."/>
            <person name="Olsen R."/>
            <person name="Szafranski K."/>
            <person name="Xu Q."/>
            <person name="Tunggal B."/>
            <person name="Kummerfeld S."/>
            <person name="Madera M."/>
            <person name="Konfortov B.A."/>
            <person name="Rivero F."/>
            <person name="Bankier A.T."/>
            <person name="Lehmann R."/>
            <person name="Hamlin N."/>
            <person name="Davies R."/>
            <person name="Gaudet P."/>
            <person name="Fey P."/>
            <person name="Pilcher K."/>
            <person name="Chen G."/>
            <person name="Saunders D."/>
            <person name="Sodergren E."/>
            <person name="Davis P."/>
            <person name="Kerhornou A."/>
            <person name="Nie X."/>
            <person name="Hall N."/>
            <person name="Anjard C."/>
            <person name="Hemphill L."/>
            <person name="Bason N."/>
            <person name="Farbrother P."/>
            <person name="Desany B."/>
            <person name="Just E."/>
            <person name="Morio T."/>
            <person name="Rost R."/>
            <person name="Churcher C."/>
            <person name="Cooper J."/>
            <person name="Haydock S."/>
            <person name="van Driessche N."/>
            <person name="Cronin A."/>
            <person name="Goodhead I."/>
            <person name="Muzny D."/>
            <person name="Mourier T."/>
            <person name="Pain A."/>
            <person name="Lu M."/>
            <person name="Harper D."/>
            <person name="Lindsay R."/>
            <person name="Hauser H."/>
            <person name="James K."/>
            <person name="Quiles M."/>
            <person name="Madan Babu M."/>
            <person name="Saito T."/>
            <person name="Buchrieser C."/>
            <person name="Wardroper A."/>
            <person name="Felder M."/>
            <person name="Thangavelu M."/>
            <person name="Johnson D."/>
            <person name="Knights A."/>
            <person name="Loulseged H."/>
            <person name="Mungall K."/>
            <person name="Oliver K."/>
            <person name="Price C."/>
            <person name="Quail M.A."/>
            <person name="Urushihara H."/>
            <person name="Hernandez J."/>
            <person name="Rabbinowitsch E."/>
            <person name="Steffen D."/>
            <person name="Sanders M."/>
            <person name="Ma J."/>
            <person name="Kohara Y."/>
            <person name="Sharp S."/>
            <person name="Simmonds M."/>
            <person name="Spiegler S."/>
            <person name="Tivey A."/>
            <person name="Sugano S."/>
            <person name="White B."/>
            <person name="Walker D."/>
            <person name="Woodward J."/>
            <person name="Winckler T."/>
            <person name="Tanaka Y."/>
            <person name="Shaulsky G."/>
            <person name="Schleicher M."/>
            <person name="Weinstock G."/>
            <person name="Rosenthal A."/>
            <person name="Cox E.C."/>
            <person name="Chisholm R.L."/>
            <person name="Gibbs R."/>
            <person name="Loomis W.F."/>
            <person name="Platzer M."/>
            <person name="Kay R.R."/>
            <person name="Williams J."/>
            <person name="Dear P.H."/>
            <person name="Noegel A.A."/>
            <person name="Barrell B."/>
            <person name="Kuspa A."/>
        </authorList>
    </citation>
    <scope>NUCLEOTIDE SEQUENCE [LARGE SCALE GENOMIC DNA]</scope>
    <source>
        <strain evidence="2 3">AX4</strain>
    </source>
</reference>
<dbReference type="VEuPathDB" id="AmoebaDB:DDB_G0286853"/>
<accession>Q54L73</accession>
<evidence type="ECO:0000313" key="2">
    <source>
        <dbReference type="EMBL" id="EAL64024.1"/>
    </source>
</evidence>
<sequence>MKLLFILLILTITIKNCLSININDNNNQIINLKINDTSYSMVPYQDEACANLEESIGFTFPSSPSKVKEVMTVFGQFNNNFCVVISNDGSGTFEIEWYIDQDCSNIAPKSKPYSTEQYQIGKCLYSSTMGSYYTLTETDQVQFDENTLIIQDTIKQDNSKCNSVREGYYSFVKNSTQFQEMRGWVTFTDTYYCTDNLQPFCYSCSDEGCNQLYLEQTCVQQDNFNIKCFGSSSSSSF</sequence>
<dbReference type="InterPro" id="IPR021837">
    <property type="entry name" value="CfaA/B/C"/>
</dbReference>
<name>Q54L73_DICDI</name>
<dbReference type="HOGENOM" id="CLU_1172513_0_0_1"/>
<dbReference type="Proteomes" id="UP000002195">
    <property type="component" value="Unassembled WGS sequence"/>
</dbReference>
<keyword evidence="1" id="KW-0732">Signal</keyword>
<dbReference type="EMBL" id="AAFI02000090">
    <property type="protein sequence ID" value="EAL64024.1"/>
    <property type="molecule type" value="Genomic_DNA"/>
</dbReference>
<feature type="signal peptide" evidence="1">
    <location>
        <begin position="1"/>
        <end position="19"/>
    </location>
</feature>
<dbReference type="PaxDb" id="44689-DDB0187160"/>
<comment type="caution">
    <text evidence="2">The sequence shown here is derived from an EMBL/GenBank/DDBJ whole genome shotgun (WGS) entry which is preliminary data.</text>
</comment>
<gene>
    <name evidence="2" type="ORF">DDB_G0286853</name>
</gene>
<keyword evidence="3" id="KW-1185">Reference proteome</keyword>
<dbReference type="RefSeq" id="XP_637530.1">
    <property type="nucleotide sequence ID" value="XM_632438.1"/>
</dbReference>
<dbReference type="dictyBase" id="DDB_G0286853"/>
<dbReference type="KEGG" id="ddi:DDB_G0286853"/>
<dbReference type="GeneID" id="8625828"/>
<dbReference type="PANTHER" id="PTHR39523">
    <property type="entry name" value="TRANSMEMBRANE PROTEIN"/>
    <property type="match status" value="1"/>
</dbReference>
<evidence type="ECO:0000313" key="3">
    <source>
        <dbReference type="Proteomes" id="UP000002195"/>
    </source>
</evidence>
<dbReference type="PhylomeDB" id="Q54L73"/>
<proteinExistence type="predicted"/>
<protein>
    <recommendedName>
        <fullName evidence="4">Transmembrane protein</fullName>
    </recommendedName>
</protein>
<dbReference type="InParanoid" id="Q54L73"/>
<dbReference type="AlphaFoldDB" id="Q54L73"/>
<dbReference type="PANTHER" id="PTHR39523:SF1">
    <property type="entry name" value="TRANSMEMBRANE PROTEIN"/>
    <property type="match status" value="1"/>
</dbReference>
<evidence type="ECO:0008006" key="4">
    <source>
        <dbReference type="Google" id="ProtNLM"/>
    </source>
</evidence>